<dbReference type="InParanoid" id="A2F7S6"/>
<dbReference type="OrthoDB" id="1883493at2759"/>
<dbReference type="EMBL" id="DS113652">
    <property type="protein sequence ID" value="EAX99053.1"/>
    <property type="molecule type" value="Genomic_DNA"/>
</dbReference>
<proteinExistence type="predicted"/>
<dbReference type="VEuPathDB" id="TrichDB:TVAG_433810"/>
<dbReference type="Gene3D" id="3.80.10.10">
    <property type="entry name" value="Ribonuclease Inhibitor"/>
    <property type="match status" value="1"/>
</dbReference>
<dbReference type="KEGG" id="tva:4756858"/>
<dbReference type="VEuPathDB" id="TrichDB:TVAGG3_0247980"/>
<gene>
    <name evidence="1" type="ORF">TVAG_433810</name>
</gene>
<evidence type="ECO:0000313" key="2">
    <source>
        <dbReference type="Proteomes" id="UP000001542"/>
    </source>
</evidence>
<organism evidence="1 2">
    <name type="scientific">Trichomonas vaginalis (strain ATCC PRA-98 / G3)</name>
    <dbReference type="NCBI Taxonomy" id="412133"/>
    <lineage>
        <taxon>Eukaryota</taxon>
        <taxon>Metamonada</taxon>
        <taxon>Parabasalia</taxon>
        <taxon>Trichomonadida</taxon>
        <taxon>Trichomonadidae</taxon>
        <taxon>Trichomonas</taxon>
    </lineage>
</organism>
<dbReference type="AlphaFoldDB" id="A2F7S6"/>
<reference evidence="1" key="1">
    <citation type="submission" date="2006-10" db="EMBL/GenBank/DDBJ databases">
        <authorList>
            <person name="Amadeo P."/>
            <person name="Zhao Q."/>
            <person name="Wortman J."/>
            <person name="Fraser-Liggett C."/>
            <person name="Carlton J."/>
        </authorList>
    </citation>
    <scope>NUCLEOTIDE SEQUENCE</scope>
    <source>
        <strain evidence="1">G3</strain>
    </source>
</reference>
<sequence>MNDLLLTTVTFASSPKLISLGNAAFSGCSSLPSFSFPDLISVHVTNSYNYTTFCGVEVFRARGSECDLVFATGYVDAQAFRKNAIGILGNTLVLHVIINM</sequence>
<dbReference type="RefSeq" id="XP_001311983.1">
    <property type="nucleotide sequence ID" value="XM_001311982.1"/>
</dbReference>
<evidence type="ECO:0008006" key="3">
    <source>
        <dbReference type="Google" id="ProtNLM"/>
    </source>
</evidence>
<reference evidence="1" key="2">
    <citation type="journal article" date="2007" name="Science">
        <title>Draft genome sequence of the sexually transmitted pathogen Trichomonas vaginalis.</title>
        <authorList>
            <person name="Carlton J.M."/>
            <person name="Hirt R.P."/>
            <person name="Silva J.C."/>
            <person name="Delcher A.L."/>
            <person name="Schatz M."/>
            <person name="Zhao Q."/>
            <person name="Wortman J.R."/>
            <person name="Bidwell S.L."/>
            <person name="Alsmark U.C.M."/>
            <person name="Besteiro S."/>
            <person name="Sicheritz-Ponten T."/>
            <person name="Noel C.J."/>
            <person name="Dacks J.B."/>
            <person name="Foster P.G."/>
            <person name="Simillion C."/>
            <person name="Van de Peer Y."/>
            <person name="Miranda-Saavedra D."/>
            <person name="Barton G.J."/>
            <person name="Westrop G.D."/>
            <person name="Mueller S."/>
            <person name="Dessi D."/>
            <person name="Fiori P.L."/>
            <person name="Ren Q."/>
            <person name="Paulsen I."/>
            <person name="Zhang H."/>
            <person name="Bastida-Corcuera F.D."/>
            <person name="Simoes-Barbosa A."/>
            <person name="Brown M.T."/>
            <person name="Hayes R.D."/>
            <person name="Mukherjee M."/>
            <person name="Okumura C.Y."/>
            <person name="Schneider R."/>
            <person name="Smith A.J."/>
            <person name="Vanacova S."/>
            <person name="Villalvazo M."/>
            <person name="Haas B.J."/>
            <person name="Pertea M."/>
            <person name="Feldblyum T.V."/>
            <person name="Utterback T.R."/>
            <person name="Shu C.L."/>
            <person name="Osoegawa K."/>
            <person name="de Jong P.J."/>
            <person name="Hrdy I."/>
            <person name="Horvathova L."/>
            <person name="Zubacova Z."/>
            <person name="Dolezal P."/>
            <person name="Malik S.B."/>
            <person name="Logsdon J.M. Jr."/>
            <person name="Henze K."/>
            <person name="Gupta A."/>
            <person name="Wang C.C."/>
            <person name="Dunne R.L."/>
            <person name="Upcroft J.A."/>
            <person name="Upcroft P."/>
            <person name="White O."/>
            <person name="Salzberg S.L."/>
            <person name="Tang P."/>
            <person name="Chiu C.-H."/>
            <person name="Lee Y.-S."/>
            <person name="Embley T.M."/>
            <person name="Coombs G.H."/>
            <person name="Mottram J.C."/>
            <person name="Tachezy J."/>
            <person name="Fraser-Liggett C.M."/>
            <person name="Johnson P.J."/>
        </authorList>
    </citation>
    <scope>NUCLEOTIDE SEQUENCE [LARGE SCALE GENOMIC DNA]</scope>
    <source>
        <strain evidence="1">G3</strain>
    </source>
</reference>
<keyword evidence="2" id="KW-1185">Reference proteome</keyword>
<name>A2F7S6_TRIV3</name>
<accession>A2F7S6</accession>
<protein>
    <recommendedName>
        <fullName evidence="3">Surface antigen BspA-like</fullName>
    </recommendedName>
</protein>
<evidence type="ECO:0000313" key="1">
    <source>
        <dbReference type="EMBL" id="EAX99053.1"/>
    </source>
</evidence>
<dbReference type="Proteomes" id="UP000001542">
    <property type="component" value="Unassembled WGS sequence"/>
</dbReference>
<dbReference type="InterPro" id="IPR032675">
    <property type="entry name" value="LRR_dom_sf"/>
</dbReference>